<dbReference type="InterPro" id="IPR023393">
    <property type="entry name" value="START-like_dom_sf"/>
</dbReference>
<dbReference type="CDD" id="cd08901">
    <property type="entry name" value="SRPBCC_CalC_Aha1-like_8"/>
    <property type="match status" value="1"/>
</dbReference>
<sequence length="149" mass="17022">MLNPVTIETQMLIRKPATQVFAAFIDPEITSKFWFSASTGKLEQGKTVEWTWEKYQVSTNVKVTKIISNELIQIQWGEPSSTVDFIFEAINDDQTYLRIQNYNIPLQGDELIAFIIDNTGGFTTVVDSLKAYLEHGIQLNLVQDKFPPF</sequence>
<dbReference type="HOGENOM" id="CLU_109811_0_0_6"/>
<evidence type="ECO:0000313" key="3">
    <source>
        <dbReference type="EMBL" id="EPG40943.1"/>
    </source>
</evidence>
<dbReference type="Pfam" id="PF08327">
    <property type="entry name" value="AHSA1"/>
    <property type="match status" value="1"/>
</dbReference>
<dbReference type="Gene3D" id="3.30.530.20">
    <property type="match status" value="1"/>
</dbReference>
<gene>
    <name evidence="3" type="ORF">F907_00777</name>
</gene>
<reference evidence="3 4" key="1">
    <citation type="submission" date="2013-06" db="EMBL/GenBank/DDBJ databases">
        <title>The Genome Sequence of Acinetobacter sp. NIPH 2036.</title>
        <authorList>
            <consortium name="The Broad Institute Genome Sequencing Platform"/>
            <consortium name="The Broad Institute Genome Sequencing Center for Infectious Disease"/>
            <person name="Cerqueira G."/>
            <person name="Feldgarden M."/>
            <person name="Courvalin P."/>
            <person name="Perichon B."/>
            <person name="Grillot-Courvalin C."/>
            <person name="Clermont D."/>
            <person name="Rocha E."/>
            <person name="Yoon E.-J."/>
            <person name="Nemec A."/>
            <person name="Young S.K."/>
            <person name="Zeng Q."/>
            <person name="Gargeya S."/>
            <person name="Fitzgerald M."/>
            <person name="Abouelleil A."/>
            <person name="Alvarado L."/>
            <person name="Berlin A.M."/>
            <person name="Chapman S.B."/>
            <person name="Dewar J."/>
            <person name="Goldberg J."/>
            <person name="Griggs A."/>
            <person name="Gujja S."/>
            <person name="Hansen M."/>
            <person name="Howarth C."/>
            <person name="Imamovic A."/>
            <person name="Larimer J."/>
            <person name="McCowan C."/>
            <person name="Murphy C."/>
            <person name="Pearson M."/>
            <person name="Priest M."/>
            <person name="Roberts A."/>
            <person name="Saif S."/>
            <person name="Shea T."/>
            <person name="Sykes S."/>
            <person name="Wortman J."/>
            <person name="Nusbaum C."/>
            <person name="Birren B."/>
        </authorList>
    </citation>
    <scope>NUCLEOTIDE SEQUENCE [LARGE SCALE GENOMIC DNA]</scope>
    <source>
        <strain evidence="3 4">NIPH 2036</strain>
    </source>
</reference>
<protein>
    <recommendedName>
        <fullName evidence="2">Activator of Hsp90 ATPase homologue 1/2-like C-terminal domain-containing protein</fullName>
    </recommendedName>
</protein>
<dbReference type="PATRIC" id="fig|1217696.3.peg.755"/>
<comment type="caution">
    <text evidence="3">The sequence shown here is derived from an EMBL/GenBank/DDBJ whole genome shotgun (WGS) entry which is preliminary data.</text>
</comment>
<evidence type="ECO:0000259" key="2">
    <source>
        <dbReference type="Pfam" id="PF08327"/>
    </source>
</evidence>
<dbReference type="SUPFAM" id="SSF55961">
    <property type="entry name" value="Bet v1-like"/>
    <property type="match status" value="1"/>
</dbReference>
<dbReference type="InterPro" id="IPR013538">
    <property type="entry name" value="ASHA1/2-like_C"/>
</dbReference>
<dbReference type="EMBL" id="ATGK01000006">
    <property type="protein sequence ID" value="EPG40943.1"/>
    <property type="molecule type" value="Genomic_DNA"/>
</dbReference>
<name>S3TIX6_9GAMM</name>
<dbReference type="GeneID" id="45418923"/>
<dbReference type="Proteomes" id="UP000014559">
    <property type="component" value="Unassembled WGS sequence"/>
</dbReference>
<evidence type="ECO:0000313" key="4">
    <source>
        <dbReference type="Proteomes" id="UP000014559"/>
    </source>
</evidence>
<dbReference type="AlphaFoldDB" id="S3TIX6"/>
<organism evidence="3 4">
    <name type="scientific">Acinetobacter colistiniresistens</name>
    <dbReference type="NCBI Taxonomy" id="280145"/>
    <lineage>
        <taxon>Bacteria</taxon>
        <taxon>Pseudomonadati</taxon>
        <taxon>Pseudomonadota</taxon>
        <taxon>Gammaproteobacteria</taxon>
        <taxon>Moraxellales</taxon>
        <taxon>Moraxellaceae</taxon>
        <taxon>Acinetobacter</taxon>
    </lineage>
</organism>
<evidence type="ECO:0000256" key="1">
    <source>
        <dbReference type="ARBA" id="ARBA00006817"/>
    </source>
</evidence>
<dbReference type="RefSeq" id="WP_016651695.1">
    <property type="nucleotide sequence ID" value="NZ_BHGD02000006.1"/>
</dbReference>
<proteinExistence type="inferred from homology"/>
<accession>S3TIX6</accession>
<feature type="domain" description="Activator of Hsp90 ATPase homologue 1/2-like C-terminal" evidence="2">
    <location>
        <begin position="16"/>
        <end position="134"/>
    </location>
</feature>
<comment type="similarity">
    <text evidence="1">Belongs to the AHA1 family.</text>
</comment>